<evidence type="ECO:0000313" key="2">
    <source>
        <dbReference type="EMBL" id="UEL48387.1"/>
    </source>
</evidence>
<keyword evidence="3" id="KW-1185">Reference proteome</keyword>
<dbReference type="KEGG" id="tem:JW646_02735"/>
<accession>A0AAX2ZJ13</accession>
<gene>
    <name evidence="2" type="ORF">JW646_02735</name>
</gene>
<dbReference type="EMBL" id="CP081135">
    <property type="protein sequence ID" value="UEL48387.1"/>
    <property type="molecule type" value="Genomic_DNA"/>
</dbReference>
<dbReference type="Pfam" id="PF12655">
    <property type="entry name" value="CDIF630_02480-like"/>
    <property type="match status" value="1"/>
</dbReference>
<evidence type="ECO:0000313" key="3">
    <source>
        <dbReference type="Proteomes" id="UP001198983"/>
    </source>
</evidence>
<proteinExistence type="predicted"/>
<organism evidence="2 3">
    <name type="scientific">Terrisporobacter hibernicus</name>
    <dbReference type="NCBI Taxonomy" id="2813371"/>
    <lineage>
        <taxon>Bacteria</taxon>
        <taxon>Bacillati</taxon>
        <taxon>Bacillota</taxon>
        <taxon>Clostridia</taxon>
        <taxon>Peptostreptococcales</taxon>
        <taxon>Peptostreptococcaceae</taxon>
        <taxon>Terrisporobacter</taxon>
    </lineage>
</organism>
<dbReference type="AlphaFoldDB" id="A0AAX2ZJ13"/>
<feature type="region of interest" description="Disordered" evidence="1">
    <location>
        <begin position="1"/>
        <end position="26"/>
    </location>
</feature>
<sequence length="71" mass="7899">MKTKKDNVNHGVSRQLSGKDNDRLYSTTPVNNAYTAAILDKNDEYPDSKVSIPSLESVIEAKDWVDNGSRT</sequence>
<name>A0AAX2ZJ13_9FIRM</name>
<reference evidence="2 3" key="1">
    <citation type="journal article" date="2023" name="Int. J. Syst. Evol. Microbiol.">
        <title>Terrisporobacter hibernicus sp. nov., isolated from bovine faeces in Northern Ireland.</title>
        <authorList>
            <person name="Mitchell M."/>
            <person name="Nguyen S.V."/>
            <person name="Connor M."/>
            <person name="Fairley D.J."/>
            <person name="Donoghue O."/>
            <person name="Marshall H."/>
            <person name="Koolman L."/>
            <person name="McMullan G."/>
            <person name="Schaffer K.E."/>
            <person name="McGrath J.W."/>
            <person name="Fanning S."/>
        </authorList>
    </citation>
    <scope>NUCLEOTIDE SEQUENCE [LARGE SCALE GENOMIC DNA]</scope>
    <source>
        <strain evidence="2 3">MCA3</strain>
    </source>
</reference>
<evidence type="ECO:0000256" key="1">
    <source>
        <dbReference type="SAM" id="MobiDB-lite"/>
    </source>
</evidence>
<dbReference type="Proteomes" id="UP001198983">
    <property type="component" value="Chromosome"/>
</dbReference>
<dbReference type="InterPro" id="IPR024209">
    <property type="entry name" value="CDIF630_02480-like"/>
</dbReference>
<dbReference type="RefSeq" id="WP_148557835.1">
    <property type="nucleotide sequence ID" value="NZ_CP081135.1"/>
</dbReference>
<protein>
    <submittedName>
        <fullName evidence="2">DUF3787 domain-containing protein</fullName>
    </submittedName>
</protein>